<dbReference type="Proteomes" id="UP000027456">
    <property type="component" value="Unassembled WGS sequence"/>
</dbReference>
<organism evidence="2 3">
    <name type="scientific">Rhizoctonia solani 123E</name>
    <dbReference type="NCBI Taxonomy" id="1423351"/>
    <lineage>
        <taxon>Eukaryota</taxon>
        <taxon>Fungi</taxon>
        <taxon>Dikarya</taxon>
        <taxon>Basidiomycota</taxon>
        <taxon>Agaricomycotina</taxon>
        <taxon>Agaricomycetes</taxon>
        <taxon>Cantharellales</taxon>
        <taxon>Ceratobasidiaceae</taxon>
        <taxon>Rhizoctonia</taxon>
    </lineage>
</organism>
<feature type="compositionally biased region" description="Basic residues" evidence="1">
    <location>
        <begin position="127"/>
        <end position="140"/>
    </location>
</feature>
<sequence>MHGGVDDLVGLMDDSSSLLDLQKPIDSTESPSLAASAGCIPQHSDMSVEPSTSSEEKGQNILCPTSPAHTGTYTQIRLPFKPISKEEWHQTEKRRYYDRQQEREDAIERRQQQEAQKIIDKQEYERVRKRKQRERKKKAKATLEQERNTSDPQEENLDPSNPAMSRQEVSTLSRPYSVINIAAAKSDPENPRKREADAKPTHRINWCQPLIWSTIEKTARSIGTPFSPAEIWTESHLRALKAGSRPTTGAKSGGIFENKQDVVDEIKTQLSELRGAGVALTMRTIRGYMAGVINHRMPDSFMRADGHGNTFRCSDRFIQRFLQKEL</sequence>
<evidence type="ECO:0000256" key="1">
    <source>
        <dbReference type="SAM" id="MobiDB-lite"/>
    </source>
</evidence>
<evidence type="ECO:0000313" key="2">
    <source>
        <dbReference type="EMBL" id="KEP45891.1"/>
    </source>
</evidence>
<reference evidence="2 3" key="1">
    <citation type="submission" date="2013-12" db="EMBL/GenBank/DDBJ databases">
        <authorList>
            <person name="Cubeta M."/>
            <person name="Pakala S."/>
            <person name="Fedorova N."/>
            <person name="Thomas E."/>
            <person name="Dean R."/>
            <person name="Jabaji S."/>
            <person name="Neate S."/>
            <person name="Toda T."/>
            <person name="Tavantzis S."/>
            <person name="Vilgalys R."/>
            <person name="Bharathan N."/>
            <person name="Pakala S."/>
            <person name="Losada L.S."/>
            <person name="Zafar N."/>
            <person name="Nierman W."/>
        </authorList>
    </citation>
    <scope>NUCLEOTIDE SEQUENCE [LARGE SCALE GENOMIC DNA]</scope>
    <source>
        <strain evidence="2 3">123E</strain>
    </source>
</reference>
<feature type="region of interest" description="Disordered" evidence="1">
    <location>
        <begin position="28"/>
        <end position="176"/>
    </location>
</feature>
<feature type="compositionally biased region" description="Basic and acidic residues" evidence="1">
    <location>
        <begin position="83"/>
        <end position="126"/>
    </location>
</feature>
<gene>
    <name evidence="2" type="ORF">V565_233140</name>
</gene>
<dbReference type="EMBL" id="AZST01001418">
    <property type="protein sequence ID" value="KEP45891.1"/>
    <property type="molecule type" value="Genomic_DNA"/>
</dbReference>
<comment type="caution">
    <text evidence="2">The sequence shown here is derived from an EMBL/GenBank/DDBJ whole genome shotgun (WGS) entry which is preliminary data.</text>
</comment>
<evidence type="ECO:0000313" key="3">
    <source>
        <dbReference type="Proteomes" id="UP000027456"/>
    </source>
</evidence>
<dbReference type="HOGENOM" id="CLU_854076_0_0_1"/>
<dbReference type="AlphaFoldDB" id="A0A074RFJ7"/>
<protein>
    <submittedName>
        <fullName evidence="2">Uncharacterized protein</fullName>
    </submittedName>
</protein>
<dbReference type="OrthoDB" id="3341102at2759"/>
<feature type="compositionally biased region" description="Polar residues" evidence="1">
    <location>
        <begin position="158"/>
        <end position="174"/>
    </location>
</feature>
<keyword evidence="3" id="KW-1185">Reference proteome</keyword>
<proteinExistence type="predicted"/>
<name>A0A074RFJ7_9AGAM</name>
<feature type="non-terminal residue" evidence="2">
    <location>
        <position position="326"/>
    </location>
</feature>
<accession>A0A074RFJ7</accession>